<sequence>MLCQLDSVLVSLLRGLKLCVGVCIANDILIKKGENLYKKCIACHGANGDKIAPGSKGNIKIGGLNKAYLIKQLQGYAAGKADNGGAKVIMYANMKNWKFTTSDIEAVSAYIAQLPKAK</sequence>
<proteinExistence type="predicted"/>
<evidence type="ECO:0000313" key="8">
    <source>
        <dbReference type="Proteomes" id="UP000361993"/>
    </source>
</evidence>
<dbReference type="Pfam" id="PF00034">
    <property type="entry name" value="Cytochrom_C"/>
    <property type="match status" value="1"/>
</dbReference>
<dbReference type="Gene3D" id="1.10.760.10">
    <property type="entry name" value="Cytochrome c-like domain"/>
    <property type="match status" value="1"/>
</dbReference>
<evidence type="ECO:0000256" key="1">
    <source>
        <dbReference type="ARBA" id="ARBA00022617"/>
    </source>
</evidence>
<evidence type="ECO:0000259" key="5">
    <source>
        <dbReference type="PROSITE" id="PS51007"/>
    </source>
</evidence>
<protein>
    <submittedName>
        <fullName evidence="7">C-type cytochrome</fullName>
    </submittedName>
</protein>
<dbReference type="InterPro" id="IPR009056">
    <property type="entry name" value="Cyt_c-like_dom"/>
</dbReference>
<dbReference type="AlphaFoldDB" id="A0A698CIY0"/>
<dbReference type="GO" id="GO:0009055">
    <property type="term" value="F:electron transfer activity"/>
    <property type="evidence" value="ECO:0007669"/>
    <property type="project" value="InterPro"/>
</dbReference>
<evidence type="ECO:0000256" key="4">
    <source>
        <dbReference type="PROSITE-ProRule" id="PRU00433"/>
    </source>
</evidence>
<name>A0A698CIY0_CAMCO</name>
<evidence type="ECO:0000256" key="2">
    <source>
        <dbReference type="ARBA" id="ARBA00022723"/>
    </source>
</evidence>
<keyword evidence="3 4" id="KW-0408">Iron</keyword>
<gene>
    <name evidence="6" type="ORF">CJD00_01135</name>
    <name evidence="7" type="ORF">CJD00_10525</name>
</gene>
<dbReference type="RefSeq" id="WP_032704329.1">
    <property type="nucleotide sequence ID" value="NZ_CP092026.1"/>
</dbReference>
<comment type="caution">
    <text evidence="7">The sequence shown here is derived from an EMBL/GenBank/DDBJ whole genome shotgun (WGS) entry which is preliminary data.</text>
</comment>
<accession>A0A698CIY0</accession>
<dbReference type="GO" id="GO:0046872">
    <property type="term" value="F:metal ion binding"/>
    <property type="evidence" value="ECO:0007669"/>
    <property type="project" value="UniProtKB-KW"/>
</dbReference>
<feature type="domain" description="Cytochrome c" evidence="5">
    <location>
        <begin position="28"/>
        <end position="115"/>
    </location>
</feature>
<evidence type="ECO:0000313" key="6">
    <source>
        <dbReference type="EMBL" id="EAK1508892.1"/>
    </source>
</evidence>
<dbReference type="EMBL" id="AACDUL010000085">
    <property type="protein sequence ID" value="EAK1510662.1"/>
    <property type="molecule type" value="Genomic_DNA"/>
</dbReference>
<dbReference type="PROSITE" id="PS51007">
    <property type="entry name" value="CYTC"/>
    <property type="match status" value="1"/>
</dbReference>
<evidence type="ECO:0000256" key="3">
    <source>
        <dbReference type="ARBA" id="ARBA00023004"/>
    </source>
</evidence>
<keyword evidence="2 4" id="KW-0479">Metal-binding</keyword>
<dbReference type="EMBL" id="AACDUL010000001">
    <property type="protein sequence ID" value="EAK1508892.1"/>
    <property type="molecule type" value="Genomic_DNA"/>
</dbReference>
<dbReference type="GO" id="GO:0020037">
    <property type="term" value="F:heme binding"/>
    <property type="evidence" value="ECO:0007669"/>
    <property type="project" value="InterPro"/>
</dbReference>
<evidence type="ECO:0000313" key="7">
    <source>
        <dbReference type="EMBL" id="EAK1510662.1"/>
    </source>
</evidence>
<dbReference type="SUPFAM" id="SSF46626">
    <property type="entry name" value="Cytochrome c"/>
    <property type="match status" value="1"/>
</dbReference>
<reference evidence="7 8" key="1">
    <citation type="submission" date="2018-05" db="EMBL/GenBank/DDBJ databases">
        <authorList>
            <consortium name="GenomeTrakr network: Whole genome sequencing for foodborne pathogen traceback"/>
        </authorList>
    </citation>
    <scope>NUCLEOTIDE SEQUENCE [LARGE SCALE GENOMIC DNA]</scope>
    <source>
        <strain evidence="7 8">NC_C6016</strain>
    </source>
</reference>
<dbReference type="Proteomes" id="UP000361993">
    <property type="component" value="Unassembled WGS sequence"/>
</dbReference>
<keyword evidence="1 4" id="KW-0349">Heme</keyword>
<dbReference type="InterPro" id="IPR036909">
    <property type="entry name" value="Cyt_c-like_dom_sf"/>
</dbReference>
<organism evidence="7 8">
    <name type="scientific">Campylobacter coli</name>
    <dbReference type="NCBI Taxonomy" id="195"/>
    <lineage>
        <taxon>Bacteria</taxon>
        <taxon>Pseudomonadati</taxon>
        <taxon>Campylobacterota</taxon>
        <taxon>Epsilonproteobacteria</taxon>
        <taxon>Campylobacterales</taxon>
        <taxon>Campylobacteraceae</taxon>
        <taxon>Campylobacter</taxon>
    </lineage>
</organism>